<dbReference type="InterPro" id="IPR051158">
    <property type="entry name" value="Metallophosphoesterase_sf"/>
</dbReference>
<evidence type="ECO:0000259" key="3">
    <source>
        <dbReference type="Pfam" id="PF00149"/>
    </source>
</evidence>
<dbReference type="GO" id="GO:0016020">
    <property type="term" value="C:membrane"/>
    <property type="evidence" value="ECO:0007669"/>
    <property type="project" value="GOC"/>
</dbReference>
<sequence>MQSKTIKIERFSIEIKNLPPSFRGVKIAHLSDLHSKNFSEKENKVLEILQSLNPDFIFITGDFINETTKDLESCQNFWKKLSESYSKKVFGVLGNHDHYHPQFKIINNLLEESGIKILENEAVILRRNEDFIHPIRKLSISNGVYLIGVDDPHEGYDDVEKAMAGIEAGASKILIAHSPEIFRKVKGKGVDLVLVGHTHGGQINIPFITNLLLPLKYDKKYKSGLFEENSTFLYVSRGIGTTLLPIRFNAPPEIALIELK</sequence>
<dbReference type="GO" id="GO:0046872">
    <property type="term" value="F:metal ion binding"/>
    <property type="evidence" value="ECO:0007669"/>
    <property type="project" value="UniProtKB-KW"/>
</dbReference>
<reference evidence="4" key="1">
    <citation type="journal article" date="2015" name="Nature">
        <title>Complex archaea that bridge the gap between prokaryotes and eukaryotes.</title>
        <authorList>
            <person name="Spang A."/>
            <person name="Saw J.H."/>
            <person name="Jorgensen S.L."/>
            <person name="Zaremba-Niedzwiedzka K."/>
            <person name="Martijn J."/>
            <person name="Lind A.E."/>
            <person name="van Eijk R."/>
            <person name="Schleper C."/>
            <person name="Guy L."/>
            <person name="Ettema T.J."/>
        </authorList>
    </citation>
    <scope>NUCLEOTIDE SEQUENCE</scope>
</reference>
<evidence type="ECO:0000313" key="4">
    <source>
        <dbReference type="EMBL" id="KKN97082.1"/>
    </source>
</evidence>
<dbReference type="AlphaFoldDB" id="A0A0F9VBC7"/>
<dbReference type="Pfam" id="PF00149">
    <property type="entry name" value="Metallophos"/>
    <property type="match status" value="1"/>
</dbReference>
<dbReference type="GO" id="GO:0008758">
    <property type="term" value="F:UDP-2,3-diacylglucosamine hydrolase activity"/>
    <property type="evidence" value="ECO:0007669"/>
    <property type="project" value="TreeGrafter"/>
</dbReference>
<dbReference type="GO" id="GO:0009245">
    <property type="term" value="P:lipid A biosynthetic process"/>
    <property type="evidence" value="ECO:0007669"/>
    <property type="project" value="TreeGrafter"/>
</dbReference>
<organism evidence="4">
    <name type="scientific">marine sediment metagenome</name>
    <dbReference type="NCBI Taxonomy" id="412755"/>
    <lineage>
        <taxon>unclassified sequences</taxon>
        <taxon>metagenomes</taxon>
        <taxon>ecological metagenomes</taxon>
    </lineage>
</organism>
<accession>A0A0F9VBC7</accession>
<feature type="domain" description="Calcineurin-like phosphoesterase" evidence="3">
    <location>
        <begin position="26"/>
        <end position="200"/>
    </location>
</feature>
<name>A0A0F9VBC7_9ZZZZ</name>
<dbReference type="Gene3D" id="3.60.21.10">
    <property type="match status" value="1"/>
</dbReference>
<dbReference type="PANTHER" id="PTHR31302:SF31">
    <property type="entry name" value="PHOSPHODIESTERASE YAEI"/>
    <property type="match status" value="1"/>
</dbReference>
<proteinExistence type="predicted"/>
<comment type="caution">
    <text evidence="4">The sequence shown here is derived from an EMBL/GenBank/DDBJ whole genome shotgun (WGS) entry which is preliminary data.</text>
</comment>
<evidence type="ECO:0000256" key="2">
    <source>
        <dbReference type="ARBA" id="ARBA00022801"/>
    </source>
</evidence>
<dbReference type="InterPro" id="IPR029052">
    <property type="entry name" value="Metallo-depent_PP-like"/>
</dbReference>
<gene>
    <name evidence="4" type="ORF">LCGC14_0160390</name>
</gene>
<dbReference type="EMBL" id="LAZR01000060">
    <property type="protein sequence ID" value="KKN97082.1"/>
    <property type="molecule type" value="Genomic_DNA"/>
</dbReference>
<dbReference type="PANTHER" id="PTHR31302">
    <property type="entry name" value="TRANSMEMBRANE PROTEIN WITH METALLOPHOSPHOESTERASE DOMAIN-RELATED"/>
    <property type="match status" value="1"/>
</dbReference>
<evidence type="ECO:0000256" key="1">
    <source>
        <dbReference type="ARBA" id="ARBA00022723"/>
    </source>
</evidence>
<keyword evidence="2" id="KW-0378">Hydrolase</keyword>
<dbReference type="CDD" id="cd07385">
    <property type="entry name" value="MPP_YkuE_C"/>
    <property type="match status" value="1"/>
</dbReference>
<dbReference type="SUPFAM" id="SSF56300">
    <property type="entry name" value="Metallo-dependent phosphatases"/>
    <property type="match status" value="1"/>
</dbReference>
<protein>
    <recommendedName>
        <fullName evidence="3">Calcineurin-like phosphoesterase domain-containing protein</fullName>
    </recommendedName>
</protein>
<keyword evidence="1" id="KW-0479">Metal-binding</keyword>
<dbReference type="InterPro" id="IPR004843">
    <property type="entry name" value="Calcineurin-like_PHP"/>
</dbReference>